<evidence type="ECO:0000256" key="1">
    <source>
        <dbReference type="SAM" id="Phobius"/>
    </source>
</evidence>
<sequence>MNNKLKFNIICSCYISTLVIGSYYNIQLCKKYPNKLPILY</sequence>
<keyword evidence="1" id="KW-0812">Transmembrane</keyword>
<keyword evidence="1" id="KW-1133">Transmembrane helix</keyword>
<dbReference type="AlphaFoldDB" id="A0A6C0CHR0"/>
<organism evidence="2">
    <name type="scientific">viral metagenome</name>
    <dbReference type="NCBI Taxonomy" id="1070528"/>
    <lineage>
        <taxon>unclassified sequences</taxon>
        <taxon>metagenomes</taxon>
        <taxon>organismal metagenomes</taxon>
    </lineage>
</organism>
<reference evidence="2" key="1">
    <citation type="journal article" date="2020" name="Nature">
        <title>Giant virus diversity and host interactions through global metagenomics.</title>
        <authorList>
            <person name="Schulz F."/>
            <person name="Roux S."/>
            <person name="Paez-Espino D."/>
            <person name="Jungbluth S."/>
            <person name="Walsh D.A."/>
            <person name="Denef V.J."/>
            <person name="McMahon K.D."/>
            <person name="Konstantinidis K.T."/>
            <person name="Eloe-Fadrosh E.A."/>
            <person name="Kyrpides N.C."/>
            <person name="Woyke T."/>
        </authorList>
    </citation>
    <scope>NUCLEOTIDE SEQUENCE</scope>
    <source>
        <strain evidence="2">GVMAG-M-3300021185-45</strain>
    </source>
</reference>
<protein>
    <submittedName>
        <fullName evidence="2">Uncharacterized protein</fullName>
    </submittedName>
</protein>
<dbReference type="EMBL" id="MN739423">
    <property type="protein sequence ID" value="QHT04118.1"/>
    <property type="molecule type" value="Genomic_DNA"/>
</dbReference>
<evidence type="ECO:0000313" key="2">
    <source>
        <dbReference type="EMBL" id="QHT04118.1"/>
    </source>
</evidence>
<proteinExistence type="predicted"/>
<name>A0A6C0CHR0_9ZZZZ</name>
<accession>A0A6C0CHR0</accession>
<keyword evidence="1" id="KW-0472">Membrane</keyword>
<feature type="transmembrane region" description="Helical" evidence="1">
    <location>
        <begin position="7"/>
        <end position="26"/>
    </location>
</feature>